<evidence type="ECO:0000256" key="1">
    <source>
        <dbReference type="SAM" id="Coils"/>
    </source>
</evidence>
<dbReference type="InterPro" id="IPR036249">
    <property type="entry name" value="Thioredoxin-like_sf"/>
</dbReference>
<dbReference type="EMBL" id="NOXX01000191">
    <property type="protein sequence ID" value="OYQ44377.1"/>
    <property type="molecule type" value="Genomic_DNA"/>
</dbReference>
<evidence type="ECO:0000313" key="4">
    <source>
        <dbReference type="EMBL" id="OYQ44377.1"/>
    </source>
</evidence>
<dbReference type="PANTHER" id="PTHR42852">
    <property type="entry name" value="THIOL:DISULFIDE INTERCHANGE PROTEIN DSBE"/>
    <property type="match status" value="1"/>
</dbReference>
<feature type="domain" description="Thioredoxin" evidence="3">
    <location>
        <begin position="125"/>
        <end position="266"/>
    </location>
</feature>
<dbReference type="CDD" id="cd02966">
    <property type="entry name" value="TlpA_like_family"/>
    <property type="match status" value="1"/>
</dbReference>
<dbReference type="OrthoDB" id="9815205at2"/>
<feature type="chain" id="PRO_5012626469" description="Thioredoxin domain-containing protein" evidence="2">
    <location>
        <begin position="24"/>
        <end position="269"/>
    </location>
</feature>
<proteinExistence type="predicted"/>
<dbReference type="InterPro" id="IPR050553">
    <property type="entry name" value="Thioredoxin_ResA/DsbE_sf"/>
</dbReference>
<dbReference type="PROSITE" id="PS51352">
    <property type="entry name" value="THIOREDOXIN_2"/>
    <property type="match status" value="1"/>
</dbReference>
<evidence type="ECO:0000259" key="3">
    <source>
        <dbReference type="PROSITE" id="PS51352"/>
    </source>
</evidence>
<dbReference type="InterPro" id="IPR013740">
    <property type="entry name" value="Redoxin"/>
</dbReference>
<comment type="caution">
    <text evidence="4">The sequence shown here is derived from an EMBL/GenBank/DDBJ whole genome shotgun (WGS) entry which is preliminary data.</text>
</comment>
<dbReference type="GO" id="GO:0016491">
    <property type="term" value="F:oxidoreductase activity"/>
    <property type="evidence" value="ECO:0007669"/>
    <property type="project" value="InterPro"/>
</dbReference>
<dbReference type="Pfam" id="PF08534">
    <property type="entry name" value="Redoxin"/>
    <property type="match status" value="1"/>
</dbReference>
<dbReference type="RefSeq" id="WP_094486134.1">
    <property type="nucleotide sequence ID" value="NZ_NOXX01000191.1"/>
</dbReference>
<dbReference type="PANTHER" id="PTHR42852:SF13">
    <property type="entry name" value="PROTEIN DIPZ"/>
    <property type="match status" value="1"/>
</dbReference>
<dbReference type="Gene3D" id="3.40.30.10">
    <property type="entry name" value="Glutaredoxin"/>
    <property type="match status" value="1"/>
</dbReference>
<sequence length="269" mass="31076">MKIATWRNRLLLLFTAIPILSVAQSEIADMSGFIQLNNFKFLDLLEDNPTIEKRYVLENGETYDQKFLDSVKTLPENEKFVQRFFTNKEKTVVYIQLAKNTTENQKRVNDEFQEKLKQAKKSKNKLIGENLSELVLTDINGNKFKIADLKGKIILMNFWFTKCGSCIKEIPDLHKMQEKFAGKDVLFFAVTYNEAARIQSFLKKVPFNFTHCTDSQAVVDQLGVTFFPTNILIDKQGEVIFFSDFDAFIGGKELQNITKLITKNLKKEL</sequence>
<keyword evidence="5" id="KW-1185">Reference proteome</keyword>
<keyword evidence="1" id="KW-0175">Coiled coil</keyword>
<name>A0A255ZS38_9FLAO</name>
<evidence type="ECO:0000313" key="5">
    <source>
        <dbReference type="Proteomes" id="UP000216035"/>
    </source>
</evidence>
<accession>A0A255ZS38</accession>
<feature type="coiled-coil region" evidence="1">
    <location>
        <begin position="102"/>
        <end position="129"/>
    </location>
</feature>
<evidence type="ECO:0000256" key="2">
    <source>
        <dbReference type="SAM" id="SignalP"/>
    </source>
</evidence>
<dbReference type="AlphaFoldDB" id="A0A255ZS38"/>
<dbReference type="Proteomes" id="UP000216035">
    <property type="component" value="Unassembled WGS sequence"/>
</dbReference>
<organism evidence="4 5">
    <name type="scientific">Flavobacterium aurantiibacter</name>
    <dbReference type="NCBI Taxonomy" id="2023067"/>
    <lineage>
        <taxon>Bacteria</taxon>
        <taxon>Pseudomonadati</taxon>
        <taxon>Bacteroidota</taxon>
        <taxon>Flavobacteriia</taxon>
        <taxon>Flavobacteriales</taxon>
        <taxon>Flavobacteriaceae</taxon>
        <taxon>Flavobacterium</taxon>
    </lineage>
</organism>
<protein>
    <recommendedName>
        <fullName evidence="3">Thioredoxin domain-containing protein</fullName>
    </recommendedName>
</protein>
<gene>
    <name evidence="4" type="ORF">CHX27_07440</name>
</gene>
<feature type="signal peptide" evidence="2">
    <location>
        <begin position="1"/>
        <end position="23"/>
    </location>
</feature>
<keyword evidence="2" id="KW-0732">Signal</keyword>
<dbReference type="InterPro" id="IPR013766">
    <property type="entry name" value="Thioredoxin_domain"/>
</dbReference>
<reference evidence="4 5" key="1">
    <citation type="submission" date="2017-07" db="EMBL/GenBank/DDBJ databases">
        <title>Flavobacterium cyanobacteriorum sp. nov., isolated from cyanobacterial aggregates in a eutrophic lake.</title>
        <authorList>
            <person name="Cai H."/>
        </authorList>
    </citation>
    <scope>NUCLEOTIDE SEQUENCE [LARGE SCALE GENOMIC DNA]</scope>
    <source>
        <strain evidence="4 5">TH167</strain>
    </source>
</reference>
<dbReference type="SUPFAM" id="SSF52833">
    <property type="entry name" value="Thioredoxin-like"/>
    <property type="match status" value="1"/>
</dbReference>